<evidence type="ECO:0000256" key="4">
    <source>
        <dbReference type="ARBA" id="ARBA00022723"/>
    </source>
</evidence>
<feature type="region of interest" description="Disordered" evidence="13">
    <location>
        <begin position="451"/>
        <end position="532"/>
    </location>
</feature>
<dbReference type="GO" id="GO:0000978">
    <property type="term" value="F:RNA polymerase II cis-regulatory region sequence-specific DNA binding"/>
    <property type="evidence" value="ECO:0007669"/>
    <property type="project" value="InterPro"/>
</dbReference>
<dbReference type="GO" id="GO:0008270">
    <property type="term" value="F:zinc ion binding"/>
    <property type="evidence" value="ECO:0007669"/>
    <property type="project" value="UniProtKB-KW"/>
</dbReference>
<dbReference type="PANTHER" id="PTHR40626:SF11">
    <property type="entry name" value="ZINC FINGER PROTEIN YPR022C"/>
    <property type="match status" value="1"/>
</dbReference>
<evidence type="ECO:0000313" key="15">
    <source>
        <dbReference type="EMBL" id="OQE22382.1"/>
    </source>
</evidence>
<dbReference type="SUPFAM" id="SSF57667">
    <property type="entry name" value="beta-beta-alpha zinc fingers"/>
    <property type="match status" value="1"/>
</dbReference>
<feature type="domain" description="C2H2-type" evidence="14">
    <location>
        <begin position="538"/>
        <end position="566"/>
    </location>
</feature>
<dbReference type="OrthoDB" id="654211at2759"/>
<evidence type="ECO:0000256" key="7">
    <source>
        <dbReference type="ARBA" id="ARBA00022833"/>
    </source>
</evidence>
<sequence length="644" mass="70049">MFGFRTWPGNVVILSAVIDKLLKDWTGLACVALLAQLATEVESVDSIDVSDAASCLMDHKKFGAAPDLRVRRAMDSYTVAPPVQGQSFYYDTTQQGHYTSQPSDYYGQMQYQQSRASEQQPIYQPQPVMNMHQMATTNAFRGAAINMTPIASPQPSQLKPAILVQQGSPGLMPLDTRFIGADMYAFPSTPPLSASGSSISSPPSANGTLHTPLTDTFFSFEKVEGVKEGCETDVHTEILANPDWSRSDSPPMTPVFIHPPSLTASQTSDLLSANSCPSLSPSPSPVPSDILAQQGLTAESTGADFCDPRQLTVEPSVNVPTPHGLPPLPTLSCEEEQPRAVVGSASVTLPVNENPSPSFTTSSTTEDPLSSLPTFDSFSDLDSDDELNRLVDFHPGSNAVYLGGKRQRVDQYIAEDDGFLSEHSLEDSDDAEFVPATVPTFHWNESVPAPAEHVHDHEHEHEHDDSDSAEEEVKTKKRSNRKSSRKTAHIDDDCCYKSDSVPPAPSTDGTATDSEPAPVSVNRRGRKQSLTEDPSKTFVCTLCSRRFRRQEHLKRHYRSLHTQDKPFECHECGKKFSRSDNLAQHARTHGGGSIVMGVLDGTEGSIPFDESQDAGALGAVMYESNEAGADRRAAKKRKRDVGSA</sequence>
<evidence type="ECO:0000256" key="11">
    <source>
        <dbReference type="ARBA" id="ARBA00023242"/>
    </source>
</evidence>
<feature type="compositionally biased region" description="Basic residues" evidence="13">
    <location>
        <begin position="475"/>
        <end position="487"/>
    </location>
</feature>
<feature type="compositionally biased region" description="Basic residues" evidence="13">
    <location>
        <begin position="633"/>
        <end position="644"/>
    </location>
</feature>
<name>A0A1V6T7Q7_9EURO</name>
<keyword evidence="11" id="KW-0539">Nucleus</keyword>
<evidence type="ECO:0000259" key="14">
    <source>
        <dbReference type="PROSITE" id="PS50157"/>
    </source>
</evidence>
<dbReference type="InterPro" id="IPR013087">
    <property type="entry name" value="Znf_C2H2_type"/>
</dbReference>
<evidence type="ECO:0000256" key="5">
    <source>
        <dbReference type="ARBA" id="ARBA00022737"/>
    </source>
</evidence>
<dbReference type="InterPro" id="IPR036236">
    <property type="entry name" value="Znf_C2H2_sf"/>
</dbReference>
<organism evidence="15 16">
    <name type="scientific">Penicillium steckii</name>
    <dbReference type="NCBI Taxonomy" id="303698"/>
    <lineage>
        <taxon>Eukaryota</taxon>
        <taxon>Fungi</taxon>
        <taxon>Dikarya</taxon>
        <taxon>Ascomycota</taxon>
        <taxon>Pezizomycotina</taxon>
        <taxon>Eurotiomycetes</taxon>
        <taxon>Eurotiomycetidae</taxon>
        <taxon>Eurotiales</taxon>
        <taxon>Aspergillaceae</taxon>
        <taxon>Penicillium</taxon>
    </lineage>
</organism>
<feature type="compositionally biased region" description="Basic and acidic residues" evidence="13">
    <location>
        <begin position="452"/>
        <end position="474"/>
    </location>
</feature>
<proteinExistence type="predicted"/>
<evidence type="ECO:0000256" key="13">
    <source>
        <dbReference type="SAM" id="MobiDB-lite"/>
    </source>
</evidence>
<keyword evidence="10" id="KW-0804">Transcription</keyword>
<protein>
    <recommendedName>
        <fullName evidence="14">C2H2-type domain-containing protein</fullName>
    </recommendedName>
</protein>
<evidence type="ECO:0000256" key="2">
    <source>
        <dbReference type="ARBA" id="ARBA00004496"/>
    </source>
</evidence>
<dbReference type="SMART" id="SM00355">
    <property type="entry name" value="ZnF_C2H2"/>
    <property type="match status" value="2"/>
</dbReference>
<dbReference type="GO" id="GO:0005634">
    <property type="term" value="C:nucleus"/>
    <property type="evidence" value="ECO:0007669"/>
    <property type="project" value="UniProtKB-SubCell"/>
</dbReference>
<keyword evidence="4" id="KW-0479">Metal-binding</keyword>
<evidence type="ECO:0000256" key="8">
    <source>
        <dbReference type="ARBA" id="ARBA00023015"/>
    </source>
</evidence>
<dbReference type="PROSITE" id="PS00028">
    <property type="entry name" value="ZINC_FINGER_C2H2_1"/>
    <property type="match status" value="2"/>
</dbReference>
<dbReference type="EMBL" id="MLKD01000010">
    <property type="protein sequence ID" value="OQE22382.1"/>
    <property type="molecule type" value="Genomic_DNA"/>
</dbReference>
<dbReference type="Pfam" id="PF00096">
    <property type="entry name" value="zf-C2H2"/>
    <property type="match status" value="2"/>
</dbReference>
<evidence type="ECO:0000256" key="3">
    <source>
        <dbReference type="ARBA" id="ARBA00022490"/>
    </source>
</evidence>
<evidence type="ECO:0000313" key="16">
    <source>
        <dbReference type="Proteomes" id="UP000191285"/>
    </source>
</evidence>
<keyword evidence="16" id="KW-1185">Reference proteome</keyword>
<gene>
    <name evidence="15" type="ORF">PENSTE_c010G04337</name>
</gene>
<evidence type="ECO:0000256" key="12">
    <source>
        <dbReference type="PROSITE-ProRule" id="PRU00042"/>
    </source>
</evidence>
<dbReference type="STRING" id="303698.A0A1V6T7Q7"/>
<feature type="region of interest" description="Disordered" evidence="13">
    <location>
        <begin position="348"/>
        <end position="377"/>
    </location>
</feature>
<comment type="caution">
    <text evidence="15">The sequence shown here is derived from an EMBL/GenBank/DDBJ whole genome shotgun (WGS) entry which is preliminary data.</text>
</comment>
<keyword evidence="7" id="KW-0862">Zinc</keyword>
<keyword evidence="8" id="KW-0805">Transcription regulation</keyword>
<keyword evidence="3" id="KW-0963">Cytoplasm</keyword>
<dbReference type="Proteomes" id="UP000191285">
    <property type="component" value="Unassembled WGS sequence"/>
</dbReference>
<dbReference type="FunFam" id="3.30.160.60:FF:000141">
    <property type="entry name" value="C2H2 zinc finger protein"/>
    <property type="match status" value="1"/>
</dbReference>
<feature type="domain" description="C2H2-type" evidence="14">
    <location>
        <begin position="567"/>
        <end position="594"/>
    </location>
</feature>
<dbReference type="Gene3D" id="3.30.160.60">
    <property type="entry name" value="Classic Zinc Finger"/>
    <property type="match status" value="2"/>
</dbReference>
<dbReference type="PROSITE" id="PS50157">
    <property type="entry name" value="ZINC_FINGER_C2H2_2"/>
    <property type="match status" value="2"/>
</dbReference>
<comment type="subcellular location">
    <subcellularLocation>
        <location evidence="2">Cytoplasm</location>
    </subcellularLocation>
    <subcellularLocation>
        <location evidence="1">Nucleus</location>
    </subcellularLocation>
</comment>
<dbReference type="GO" id="GO:0005737">
    <property type="term" value="C:cytoplasm"/>
    <property type="evidence" value="ECO:0007669"/>
    <property type="project" value="UniProtKB-SubCell"/>
</dbReference>
<evidence type="ECO:0000256" key="1">
    <source>
        <dbReference type="ARBA" id="ARBA00004123"/>
    </source>
</evidence>
<keyword evidence="9" id="KW-0843">Virulence</keyword>
<dbReference type="PANTHER" id="PTHR40626">
    <property type="entry name" value="MIP31509P"/>
    <property type="match status" value="1"/>
</dbReference>
<evidence type="ECO:0000256" key="9">
    <source>
        <dbReference type="ARBA" id="ARBA00023026"/>
    </source>
</evidence>
<dbReference type="InterPro" id="IPR051059">
    <property type="entry name" value="VerF-like"/>
</dbReference>
<feature type="compositionally biased region" description="Low complexity" evidence="13">
    <location>
        <begin position="355"/>
        <end position="377"/>
    </location>
</feature>
<dbReference type="FunFam" id="3.30.160.60:FF:000243">
    <property type="entry name" value="Probable transcription factor steA"/>
    <property type="match status" value="1"/>
</dbReference>
<reference evidence="16" key="1">
    <citation type="journal article" date="2017" name="Nat. Microbiol.">
        <title>Global analysis of biosynthetic gene clusters reveals vast potential of secondary metabolite production in Penicillium species.</title>
        <authorList>
            <person name="Nielsen J.C."/>
            <person name="Grijseels S."/>
            <person name="Prigent S."/>
            <person name="Ji B."/>
            <person name="Dainat J."/>
            <person name="Nielsen K.F."/>
            <person name="Frisvad J.C."/>
            <person name="Workman M."/>
            <person name="Nielsen J."/>
        </authorList>
    </citation>
    <scope>NUCLEOTIDE SEQUENCE [LARGE SCALE GENOMIC DNA]</scope>
    <source>
        <strain evidence="16">IBT 24891</strain>
    </source>
</reference>
<feature type="region of interest" description="Disordered" evidence="13">
    <location>
        <begin position="624"/>
        <end position="644"/>
    </location>
</feature>
<dbReference type="AlphaFoldDB" id="A0A1V6T7Q7"/>
<keyword evidence="5" id="KW-0677">Repeat</keyword>
<dbReference type="GO" id="GO:0000981">
    <property type="term" value="F:DNA-binding transcription factor activity, RNA polymerase II-specific"/>
    <property type="evidence" value="ECO:0007669"/>
    <property type="project" value="InterPro"/>
</dbReference>
<keyword evidence="6 12" id="KW-0863">Zinc-finger</keyword>
<accession>A0A1V6T7Q7</accession>
<evidence type="ECO:0000256" key="6">
    <source>
        <dbReference type="ARBA" id="ARBA00022771"/>
    </source>
</evidence>
<dbReference type="GO" id="GO:0000785">
    <property type="term" value="C:chromatin"/>
    <property type="evidence" value="ECO:0007669"/>
    <property type="project" value="TreeGrafter"/>
</dbReference>
<evidence type="ECO:0000256" key="10">
    <source>
        <dbReference type="ARBA" id="ARBA00023163"/>
    </source>
</evidence>